<accession>Q74NA7</accession>
<dbReference type="BioCyc" id="NEQU228908:GJB6-162-MONOMER"/>
<reference evidence="2 3" key="1">
    <citation type="journal article" date="2003" name="Proc. Natl. Acad. Sci. U.S.A.">
        <title>The genome of Nanoarchaeum equitans: insights into early archaeal evolution and derived parasitism.</title>
        <authorList>
            <person name="Waters E."/>
            <person name="Hohn M.J."/>
            <person name="Ahel I."/>
            <person name="Graham D.E."/>
            <person name="Adams M.D."/>
            <person name="Barnstead M."/>
            <person name="Beeson K.Y."/>
            <person name="Bibbs L."/>
            <person name="Bolanos R."/>
            <person name="Keller M."/>
            <person name="Kretz K."/>
            <person name="Lin X."/>
            <person name="Mathur E."/>
            <person name="Ni J."/>
            <person name="Podar M."/>
            <person name="Richardson T."/>
            <person name="Sutton G.G."/>
            <person name="Simon M."/>
            <person name="Soll D."/>
            <person name="Stetter K.O."/>
            <person name="Short J.M."/>
            <person name="Noordewier M."/>
        </authorList>
    </citation>
    <scope>NUCLEOTIDE SEQUENCE [LARGE SCALE GENOMIC DNA]</scope>
    <source>
        <strain evidence="2 3">Kin4-M</strain>
    </source>
</reference>
<dbReference type="EnsemblBacteria" id="AAR39006">
    <property type="protein sequence ID" value="AAR39006"/>
    <property type="gene ID" value="NEQ151"/>
</dbReference>
<evidence type="ECO:0000313" key="3">
    <source>
        <dbReference type="Proteomes" id="UP000000578"/>
    </source>
</evidence>
<protein>
    <submittedName>
        <fullName evidence="2">NEQ151</fullName>
    </submittedName>
</protein>
<feature type="transmembrane region" description="Helical" evidence="1">
    <location>
        <begin position="73"/>
        <end position="91"/>
    </location>
</feature>
<dbReference type="HOGENOM" id="CLU_2299406_0_0_2"/>
<evidence type="ECO:0000256" key="1">
    <source>
        <dbReference type="SAM" id="Phobius"/>
    </source>
</evidence>
<feature type="transmembrane region" description="Helical" evidence="1">
    <location>
        <begin position="37"/>
        <end position="61"/>
    </location>
</feature>
<dbReference type="STRING" id="228908.NEQ151"/>
<keyword evidence="3" id="KW-1185">Reference proteome</keyword>
<dbReference type="AlphaFoldDB" id="Q74NA7"/>
<dbReference type="Proteomes" id="UP000000578">
    <property type="component" value="Chromosome"/>
</dbReference>
<name>Q74NA7_NANEQ</name>
<keyword evidence="1" id="KW-1133">Transmembrane helix</keyword>
<keyword evidence="1" id="KW-0472">Membrane</keyword>
<sequence length="100" mass="11271">MVNGLDYQTIAVLFGVLLALLHYLIKKITVGENLPMSEFISTFSVGTTFMMGIFFILYGVFQWEWLKPLSSDRSAFVIAGVASMYLTGSQIKKIFSELFQ</sequence>
<feature type="transmembrane region" description="Helical" evidence="1">
    <location>
        <begin position="6"/>
        <end position="25"/>
    </location>
</feature>
<dbReference type="KEGG" id="neq:NEQ151"/>
<dbReference type="EMBL" id="AE017199">
    <property type="protein sequence ID" value="AAR39006.1"/>
    <property type="molecule type" value="Genomic_DNA"/>
</dbReference>
<keyword evidence="1" id="KW-0812">Transmembrane</keyword>
<gene>
    <name evidence="2" type="ordered locus">NEQ151</name>
</gene>
<organism evidence="2 3">
    <name type="scientific">Nanoarchaeum equitans (strain Kin4-M)</name>
    <dbReference type="NCBI Taxonomy" id="228908"/>
    <lineage>
        <taxon>Archaea</taxon>
        <taxon>Nanobdellota</taxon>
        <taxon>Candidatus Nanoarchaeia</taxon>
        <taxon>Nanoarchaeales</taxon>
        <taxon>Nanoarchaeaceae</taxon>
        <taxon>Nanoarchaeum</taxon>
    </lineage>
</organism>
<evidence type="ECO:0000313" key="2">
    <source>
        <dbReference type="EMBL" id="AAR39006.1"/>
    </source>
</evidence>
<proteinExistence type="predicted"/>